<feature type="non-terminal residue" evidence="2">
    <location>
        <position position="34"/>
    </location>
</feature>
<dbReference type="AlphaFoldDB" id="X1GJK9"/>
<evidence type="ECO:0000313" key="2">
    <source>
        <dbReference type="EMBL" id="GAH58101.1"/>
    </source>
</evidence>
<gene>
    <name evidence="2" type="ORF">S03H2_27106</name>
</gene>
<evidence type="ECO:0000256" key="1">
    <source>
        <dbReference type="SAM" id="MobiDB-lite"/>
    </source>
</evidence>
<feature type="region of interest" description="Disordered" evidence="1">
    <location>
        <begin position="11"/>
        <end position="34"/>
    </location>
</feature>
<dbReference type="EMBL" id="BARU01016067">
    <property type="protein sequence ID" value="GAH58101.1"/>
    <property type="molecule type" value="Genomic_DNA"/>
</dbReference>
<name>X1GJK9_9ZZZZ</name>
<proteinExistence type="predicted"/>
<reference evidence="2" key="1">
    <citation type="journal article" date="2014" name="Front. Microbiol.">
        <title>High frequency of phylogenetically diverse reductive dehalogenase-homologous genes in deep subseafloor sedimentary metagenomes.</title>
        <authorList>
            <person name="Kawai M."/>
            <person name="Futagami T."/>
            <person name="Toyoda A."/>
            <person name="Takaki Y."/>
            <person name="Nishi S."/>
            <person name="Hori S."/>
            <person name="Arai W."/>
            <person name="Tsubouchi T."/>
            <person name="Morono Y."/>
            <person name="Uchiyama I."/>
            <person name="Ito T."/>
            <person name="Fujiyama A."/>
            <person name="Inagaki F."/>
            <person name="Takami H."/>
        </authorList>
    </citation>
    <scope>NUCLEOTIDE SEQUENCE</scope>
    <source>
        <strain evidence="2">Expedition CK06-06</strain>
    </source>
</reference>
<organism evidence="2">
    <name type="scientific">marine sediment metagenome</name>
    <dbReference type="NCBI Taxonomy" id="412755"/>
    <lineage>
        <taxon>unclassified sequences</taxon>
        <taxon>metagenomes</taxon>
        <taxon>ecological metagenomes</taxon>
    </lineage>
</organism>
<protein>
    <submittedName>
        <fullName evidence="2">Uncharacterized protein</fullName>
    </submittedName>
</protein>
<accession>X1GJK9</accession>
<comment type="caution">
    <text evidence="2">The sequence shown here is derived from an EMBL/GenBank/DDBJ whole genome shotgun (WGS) entry which is preliminary data.</text>
</comment>
<sequence>MVCHCVAPSAMEPSRMDEGTARSASRPAMITIGS</sequence>